<protein>
    <submittedName>
        <fullName evidence="1">Cellulose synthase</fullName>
    </submittedName>
</protein>
<name>A0A010RVS3_PSEFL</name>
<dbReference type="InterPro" id="IPR050678">
    <property type="entry name" value="DNA_Partitioning_ATPase"/>
</dbReference>
<dbReference type="Proteomes" id="UP000022611">
    <property type="component" value="Unassembled WGS sequence"/>
</dbReference>
<evidence type="ECO:0000313" key="2">
    <source>
        <dbReference type="Proteomes" id="UP000022611"/>
    </source>
</evidence>
<dbReference type="InterPro" id="IPR027417">
    <property type="entry name" value="P-loop_NTPase"/>
</dbReference>
<gene>
    <name evidence="1" type="ORF">HK44_004955</name>
</gene>
<organism evidence="1 2">
    <name type="scientific">Pseudomonas fluorescens HK44</name>
    <dbReference type="NCBI Taxonomy" id="1042209"/>
    <lineage>
        <taxon>Bacteria</taxon>
        <taxon>Pseudomonadati</taxon>
        <taxon>Pseudomonadota</taxon>
        <taxon>Gammaproteobacteria</taxon>
        <taxon>Pseudomonadales</taxon>
        <taxon>Pseudomonadaceae</taxon>
        <taxon>Pseudomonas</taxon>
    </lineage>
</organism>
<dbReference type="OrthoDB" id="5288747at2"/>
<dbReference type="eggNOG" id="COG1192">
    <property type="taxonomic scope" value="Bacteria"/>
</dbReference>
<evidence type="ECO:0000313" key="1">
    <source>
        <dbReference type="EMBL" id="EXF93044.1"/>
    </source>
</evidence>
<dbReference type="HOGENOM" id="CLU_037612_7_1_6"/>
<comment type="caution">
    <text evidence="1">The sequence shown here is derived from an EMBL/GenBank/DDBJ whole genome shotgun (WGS) entry which is preliminary data.</text>
</comment>
<dbReference type="InterPro" id="IPR017746">
    <property type="entry name" value="Cellulose_synthase_operon_BcsQ"/>
</dbReference>
<sequence>MTALSLRGLRGGVGTSSLLAATGYALHSLGERVLLVDMCPENLLRLHFNVSVSEPGGWARAMIEGVGWNTQAWTVEPGLSVLPYGRLKLEEQDQIEQRLLNEPNLWHRRQASLAEHVDWILFDVPLRLPGHARVGPCALRLQIVEADAACHVLLQQEETPSEHLLINRFDPVSQLQRDLLLIWRKQYGARLLPLNVHQDEAMREAQAFKMPVGAYAEASLVAQDVLSLATWCLTRRLGAV</sequence>
<dbReference type="RefSeq" id="WP_019690727.1">
    <property type="nucleotide sequence ID" value="NZ_AFOY02000015.1"/>
</dbReference>
<dbReference type="EMBL" id="AFOY02000015">
    <property type="protein sequence ID" value="EXF93044.1"/>
    <property type="molecule type" value="Genomic_DNA"/>
</dbReference>
<dbReference type="AlphaFoldDB" id="A0A010RVS3"/>
<dbReference type="PANTHER" id="PTHR13696:SF52">
    <property type="entry name" value="PARA FAMILY PROTEIN CT_582"/>
    <property type="match status" value="1"/>
</dbReference>
<dbReference type="SUPFAM" id="SSF52540">
    <property type="entry name" value="P-loop containing nucleoside triphosphate hydrolases"/>
    <property type="match status" value="1"/>
</dbReference>
<dbReference type="Gene3D" id="3.40.50.300">
    <property type="entry name" value="P-loop containing nucleotide triphosphate hydrolases"/>
    <property type="match status" value="1"/>
</dbReference>
<accession>A0A010RVS3</accession>
<dbReference type="PATRIC" id="fig|1042209.11.peg.3352"/>
<reference evidence="1 2" key="1">
    <citation type="journal article" date="2011" name="J. Bacteriol.">
        <title>Draft genome sequence of the polycyclic aromatic hydrocarbon-degrading, genetically engineered bioluminescent bioreporter Pseudomonas fluorescens HK44.</title>
        <authorList>
            <person name="Chauhan A."/>
            <person name="Layton A.C."/>
            <person name="Williams D.E."/>
            <person name="Smartt A.E."/>
            <person name="Ripp S."/>
            <person name="Karpinets T.V."/>
            <person name="Brown S.D."/>
            <person name="Sayler G.S."/>
        </authorList>
    </citation>
    <scope>NUCLEOTIDE SEQUENCE [LARGE SCALE GENOMIC DNA]</scope>
    <source>
        <strain evidence="1 2">HK44</strain>
    </source>
</reference>
<dbReference type="Pfam" id="PF06564">
    <property type="entry name" value="CBP_BcsQ"/>
    <property type="match status" value="1"/>
</dbReference>
<dbReference type="PANTHER" id="PTHR13696">
    <property type="entry name" value="P-LOOP CONTAINING NUCLEOSIDE TRIPHOSPHATE HYDROLASE"/>
    <property type="match status" value="1"/>
</dbReference>
<dbReference type="NCBIfam" id="TIGR03371">
    <property type="entry name" value="cellulose_yhjQ"/>
    <property type="match status" value="1"/>
</dbReference>
<proteinExistence type="predicted"/>